<evidence type="ECO:0000259" key="1">
    <source>
        <dbReference type="Pfam" id="PF00149"/>
    </source>
</evidence>
<evidence type="ECO:0000313" key="2">
    <source>
        <dbReference type="EMBL" id="ANB16823.1"/>
    </source>
</evidence>
<proteinExistence type="predicted"/>
<dbReference type="InterPro" id="IPR004843">
    <property type="entry name" value="Calcineurin-like_PHP"/>
</dbReference>
<keyword evidence="3" id="KW-1185">Reference proteome</keyword>
<dbReference type="PANTHER" id="PTHR42850">
    <property type="entry name" value="METALLOPHOSPHOESTERASE"/>
    <property type="match status" value="1"/>
</dbReference>
<dbReference type="RefSeq" id="WP_067644344.1">
    <property type="nucleotide sequence ID" value="NZ_CP015249.1"/>
</dbReference>
<gene>
    <name evidence="2" type="ORF">I596_787</name>
</gene>
<dbReference type="InterPro" id="IPR029052">
    <property type="entry name" value="Metallo-depent_PP-like"/>
</dbReference>
<dbReference type="Gene3D" id="3.60.21.10">
    <property type="match status" value="1"/>
</dbReference>
<feature type="domain" description="Calcineurin-like phosphoesterase" evidence="1">
    <location>
        <begin position="257"/>
        <end position="382"/>
    </location>
</feature>
<dbReference type="PANTHER" id="PTHR42850:SF2">
    <property type="entry name" value="BLL5683 PROTEIN"/>
    <property type="match status" value="1"/>
</dbReference>
<dbReference type="KEGG" id="dko:I596_787"/>
<sequence length="499" mass="53711">MASIDDRLQLAGTVSGLAPDTAEVRRAFGTRKTMERDGEFTGRLSTQVYASDTLVVKVRSEHAFARSQGERWVAARIERERALGIYPPGKAWYLLAAGTQVLAVNAAPRLLSLRHWRASDAAALQRTWTGVAERYLDAREHGYRLDEDLTNFGVGADGRVCYLDDDLYPWSGFGPLAAFLDRTFCRRGDPDEARGVGQAIAMACIARLGPAGSIGLLHEVEAIAAVNDAHAGRLAALAAGLRPPREKPVAAPRQQAPIGLLADVHANLPALQQALSVLRAAGITRFLVLGDSVGYGPFPAECIELLAGLDAVVIRGNHDEAVAGETLPTPFSHDARWVVEWTRNRLSKAHRDWLGALPLRHADGDWMAVHGAPGDPRAFSTYVYQMTSVEQLDCLQGLQHRMCFHGHSHLAGAYLRDGRGDRFCGDGTIDLAGVRQALICPGSVGQPRGGASGCQFGVFDPAAGVVRLASAGYPTEDLIEAMRRNGFPPGLLGRIADPR</sequence>
<dbReference type="GO" id="GO:0016791">
    <property type="term" value="F:phosphatase activity"/>
    <property type="evidence" value="ECO:0007669"/>
    <property type="project" value="TreeGrafter"/>
</dbReference>
<dbReference type="CDD" id="cd00838">
    <property type="entry name" value="MPP_superfamily"/>
    <property type="match status" value="1"/>
</dbReference>
<dbReference type="Pfam" id="PF00149">
    <property type="entry name" value="Metallophos"/>
    <property type="match status" value="1"/>
</dbReference>
<dbReference type="GO" id="GO:0005737">
    <property type="term" value="C:cytoplasm"/>
    <property type="evidence" value="ECO:0007669"/>
    <property type="project" value="TreeGrafter"/>
</dbReference>
<reference evidence="2 3" key="1">
    <citation type="submission" date="2016-04" db="EMBL/GenBank/DDBJ databases">
        <title>Complete genome sequence of Dokdonella koreensis DS-123T.</title>
        <authorList>
            <person name="Kim J.F."/>
            <person name="Lee H."/>
            <person name="Kwak M.-J."/>
        </authorList>
    </citation>
    <scope>NUCLEOTIDE SEQUENCE [LARGE SCALE GENOMIC DNA]</scope>
    <source>
        <strain evidence="2 3">DS-123</strain>
    </source>
</reference>
<dbReference type="STRING" id="1300342.I596_787"/>
<dbReference type="OrthoDB" id="9813918at2"/>
<dbReference type="InterPro" id="IPR050126">
    <property type="entry name" value="Ap4A_hydrolase"/>
</dbReference>
<evidence type="ECO:0000313" key="3">
    <source>
        <dbReference type="Proteomes" id="UP000076830"/>
    </source>
</evidence>
<organism evidence="2 3">
    <name type="scientific">Dokdonella koreensis DS-123</name>
    <dbReference type="NCBI Taxonomy" id="1300342"/>
    <lineage>
        <taxon>Bacteria</taxon>
        <taxon>Pseudomonadati</taxon>
        <taxon>Pseudomonadota</taxon>
        <taxon>Gammaproteobacteria</taxon>
        <taxon>Lysobacterales</taxon>
        <taxon>Rhodanobacteraceae</taxon>
        <taxon>Dokdonella</taxon>
    </lineage>
</organism>
<dbReference type="EMBL" id="CP015249">
    <property type="protein sequence ID" value="ANB16823.1"/>
    <property type="molecule type" value="Genomic_DNA"/>
</dbReference>
<dbReference type="AlphaFoldDB" id="A0A160DTC2"/>
<dbReference type="SUPFAM" id="SSF56300">
    <property type="entry name" value="Metallo-dependent phosphatases"/>
    <property type="match status" value="1"/>
</dbReference>
<name>A0A160DTC2_9GAMM</name>
<dbReference type="Proteomes" id="UP000076830">
    <property type="component" value="Chromosome"/>
</dbReference>
<protein>
    <recommendedName>
        <fullName evidence="1">Calcineurin-like phosphoesterase domain-containing protein</fullName>
    </recommendedName>
</protein>
<accession>A0A160DTC2</accession>